<feature type="domain" description="PAS" evidence="3">
    <location>
        <begin position="299"/>
        <end position="345"/>
    </location>
</feature>
<dbReference type="InterPro" id="IPR058544">
    <property type="entry name" value="ETR1_N"/>
</dbReference>
<dbReference type="CDD" id="cd00130">
    <property type="entry name" value="PAS"/>
    <property type="match status" value="2"/>
</dbReference>
<dbReference type="PROSITE" id="PS50887">
    <property type="entry name" value="GGDEF"/>
    <property type="match status" value="1"/>
</dbReference>
<dbReference type="InterPro" id="IPR043128">
    <property type="entry name" value="Rev_trsase/Diguanyl_cyclase"/>
</dbReference>
<dbReference type="CDD" id="cd01949">
    <property type="entry name" value="GGDEF"/>
    <property type="match status" value="1"/>
</dbReference>
<dbReference type="SMART" id="SM00267">
    <property type="entry name" value="GGDEF"/>
    <property type="match status" value="1"/>
</dbReference>
<dbReference type="EMBL" id="JANIBJ010000002">
    <property type="protein sequence ID" value="MCQ8102798.1"/>
    <property type="molecule type" value="Genomic_DNA"/>
</dbReference>
<dbReference type="PANTHER" id="PTHR44757:SF2">
    <property type="entry name" value="BIOFILM ARCHITECTURE MAINTENANCE PROTEIN MBAA"/>
    <property type="match status" value="1"/>
</dbReference>
<evidence type="ECO:0000313" key="8">
    <source>
        <dbReference type="Proteomes" id="UP001524499"/>
    </source>
</evidence>
<dbReference type="Gene3D" id="3.30.450.20">
    <property type="entry name" value="PAS domain"/>
    <property type="match status" value="2"/>
</dbReference>
<feature type="domain" description="GGDEF" evidence="6">
    <location>
        <begin position="456"/>
        <end position="589"/>
    </location>
</feature>
<keyword evidence="2" id="KW-0812">Transmembrane</keyword>
<dbReference type="SUPFAM" id="SSF55073">
    <property type="entry name" value="Nucleotide cyclase"/>
    <property type="match status" value="1"/>
</dbReference>
<keyword evidence="1" id="KW-0175">Coiled coil</keyword>
<evidence type="ECO:0000259" key="4">
    <source>
        <dbReference type="PROSITE" id="PS50113"/>
    </source>
</evidence>
<organism evidence="7 8">
    <name type="scientific">Methylomonas subterranea</name>
    <dbReference type="NCBI Taxonomy" id="2952225"/>
    <lineage>
        <taxon>Bacteria</taxon>
        <taxon>Pseudomonadati</taxon>
        <taxon>Pseudomonadota</taxon>
        <taxon>Gammaproteobacteria</taxon>
        <taxon>Methylococcales</taxon>
        <taxon>Methylococcaceae</taxon>
        <taxon>Methylomonas</taxon>
    </lineage>
</organism>
<name>A0ABT1TC01_9GAMM</name>
<dbReference type="SMART" id="SM00091">
    <property type="entry name" value="PAS"/>
    <property type="match status" value="2"/>
</dbReference>
<feature type="transmembrane region" description="Helical" evidence="2">
    <location>
        <begin position="26"/>
        <end position="52"/>
    </location>
</feature>
<dbReference type="InterPro" id="IPR029787">
    <property type="entry name" value="Nucleotide_cyclase"/>
</dbReference>
<proteinExistence type="predicted"/>
<dbReference type="InterPro" id="IPR000160">
    <property type="entry name" value="GGDEF_dom"/>
</dbReference>
<dbReference type="Pfam" id="PF00990">
    <property type="entry name" value="GGDEF"/>
    <property type="match status" value="1"/>
</dbReference>
<dbReference type="Proteomes" id="UP001524499">
    <property type="component" value="Unassembled WGS sequence"/>
</dbReference>
<gene>
    <name evidence="7" type="ORF">NP590_01670</name>
</gene>
<dbReference type="Pfam" id="PF25487">
    <property type="entry name" value="ETR1_N"/>
    <property type="match status" value="1"/>
</dbReference>
<evidence type="ECO:0000256" key="1">
    <source>
        <dbReference type="SAM" id="Coils"/>
    </source>
</evidence>
<dbReference type="CDD" id="cd01948">
    <property type="entry name" value="EAL"/>
    <property type="match status" value="1"/>
</dbReference>
<dbReference type="InterPro" id="IPR035919">
    <property type="entry name" value="EAL_sf"/>
</dbReference>
<dbReference type="InterPro" id="IPR000014">
    <property type="entry name" value="PAS"/>
</dbReference>
<dbReference type="Gene3D" id="3.20.20.450">
    <property type="entry name" value="EAL domain"/>
    <property type="match status" value="1"/>
</dbReference>
<dbReference type="SUPFAM" id="SSF55785">
    <property type="entry name" value="PYP-like sensor domain (PAS domain)"/>
    <property type="match status" value="2"/>
</dbReference>
<evidence type="ECO:0000259" key="6">
    <source>
        <dbReference type="PROSITE" id="PS50887"/>
    </source>
</evidence>
<dbReference type="InterPro" id="IPR013656">
    <property type="entry name" value="PAS_4"/>
</dbReference>
<feature type="domain" description="PAC" evidence="4">
    <location>
        <begin position="372"/>
        <end position="424"/>
    </location>
</feature>
<dbReference type="SUPFAM" id="SSF141868">
    <property type="entry name" value="EAL domain-like"/>
    <property type="match status" value="1"/>
</dbReference>
<feature type="domain" description="PAS" evidence="3">
    <location>
        <begin position="177"/>
        <end position="247"/>
    </location>
</feature>
<dbReference type="NCBIfam" id="TIGR00254">
    <property type="entry name" value="GGDEF"/>
    <property type="match status" value="1"/>
</dbReference>
<feature type="coiled-coil region" evidence="1">
    <location>
        <begin position="125"/>
        <end position="152"/>
    </location>
</feature>
<dbReference type="Pfam" id="PF13426">
    <property type="entry name" value="PAS_9"/>
    <property type="match status" value="1"/>
</dbReference>
<keyword evidence="8" id="KW-1185">Reference proteome</keyword>
<dbReference type="InterPro" id="IPR001610">
    <property type="entry name" value="PAC"/>
</dbReference>
<dbReference type="NCBIfam" id="TIGR00229">
    <property type="entry name" value="sensory_box"/>
    <property type="match status" value="2"/>
</dbReference>
<dbReference type="SMART" id="SM00086">
    <property type="entry name" value="PAC"/>
    <property type="match status" value="2"/>
</dbReference>
<evidence type="ECO:0000256" key="2">
    <source>
        <dbReference type="SAM" id="Phobius"/>
    </source>
</evidence>
<dbReference type="PROSITE" id="PS50113">
    <property type="entry name" value="PAC"/>
    <property type="match status" value="2"/>
</dbReference>
<dbReference type="PROSITE" id="PS50883">
    <property type="entry name" value="EAL"/>
    <property type="match status" value="1"/>
</dbReference>
<feature type="domain" description="PAC" evidence="4">
    <location>
        <begin position="249"/>
        <end position="302"/>
    </location>
</feature>
<dbReference type="PROSITE" id="PS50112">
    <property type="entry name" value="PAS"/>
    <property type="match status" value="2"/>
</dbReference>
<dbReference type="PANTHER" id="PTHR44757">
    <property type="entry name" value="DIGUANYLATE CYCLASE DGCP"/>
    <property type="match status" value="1"/>
</dbReference>
<evidence type="ECO:0000259" key="3">
    <source>
        <dbReference type="PROSITE" id="PS50112"/>
    </source>
</evidence>
<reference evidence="7 8" key="1">
    <citation type="submission" date="2022-07" db="EMBL/GenBank/DDBJ databases">
        <title>Methylomonas rivi sp. nov., Methylomonas rosea sp. nov., Methylomonas aureus sp. nov. and Methylomonas subterranea sp. nov., four novel methanotrophs isolated from a freshwater creek and the deep terrestrial subsurface.</title>
        <authorList>
            <person name="Abin C."/>
            <person name="Sankaranarayanan K."/>
            <person name="Garner C."/>
            <person name="Sindelar R."/>
            <person name="Kotary K."/>
            <person name="Garner R."/>
            <person name="Barclay S."/>
            <person name="Lawson P."/>
            <person name="Krumholz L."/>
        </authorList>
    </citation>
    <scope>NUCLEOTIDE SEQUENCE [LARGE SCALE GENOMIC DNA]</scope>
    <source>
        <strain evidence="7 8">SURF-2</strain>
    </source>
</reference>
<dbReference type="SMART" id="SM00052">
    <property type="entry name" value="EAL"/>
    <property type="match status" value="1"/>
</dbReference>
<evidence type="ECO:0000313" key="7">
    <source>
        <dbReference type="EMBL" id="MCQ8102798.1"/>
    </source>
</evidence>
<dbReference type="InterPro" id="IPR001633">
    <property type="entry name" value="EAL_dom"/>
</dbReference>
<dbReference type="Gene3D" id="3.30.70.270">
    <property type="match status" value="1"/>
</dbReference>
<dbReference type="Pfam" id="PF08448">
    <property type="entry name" value="PAS_4"/>
    <property type="match status" value="1"/>
</dbReference>
<feature type="transmembrane region" description="Helical" evidence="2">
    <location>
        <begin position="93"/>
        <end position="114"/>
    </location>
</feature>
<feature type="domain" description="EAL" evidence="5">
    <location>
        <begin position="598"/>
        <end position="852"/>
    </location>
</feature>
<evidence type="ECO:0000259" key="5">
    <source>
        <dbReference type="PROSITE" id="PS50883"/>
    </source>
</evidence>
<dbReference type="Pfam" id="PF00563">
    <property type="entry name" value="EAL"/>
    <property type="match status" value="1"/>
</dbReference>
<accession>A0ABT1TC01</accession>
<keyword evidence="2" id="KW-0472">Membrane</keyword>
<dbReference type="RefSeq" id="WP_256600413.1">
    <property type="nucleotide sequence ID" value="NZ_JANIBJ010000002.1"/>
</dbReference>
<keyword evidence="2" id="KW-1133">Transmembrane helix</keyword>
<feature type="transmembrane region" description="Helical" evidence="2">
    <location>
        <begin position="64"/>
        <end position="87"/>
    </location>
</feature>
<dbReference type="InterPro" id="IPR035965">
    <property type="entry name" value="PAS-like_dom_sf"/>
</dbReference>
<dbReference type="InterPro" id="IPR000700">
    <property type="entry name" value="PAS-assoc_C"/>
</dbReference>
<protein>
    <submittedName>
        <fullName evidence="7">EAL domain-containing protein</fullName>
    </submittedName>
</protein>
<sequence>MWAFFDQAFNLTGLVPHGFCLKWNPLLLWTMVGSDAIIAVSYFSIPFALWYFTRKRPDIHNRWLFILFGLFIVACGITHLLEVITIWRPDYWATALAKLLTAVLSFGTAVIIWLKMPQALLAPSVQQLEQAKSELEVLNADLEKRVRERTEALADSNIKLHATLSELTALHERLQTEKALLRGLIDNIPDYIFVKNTDSSYMACNKAVEKFFGVPESEIVGKSDFDFVDAETAAIFRQGDKETLAGDRAKLREEWINYPDGGKQCLETMKIPFRDELGKTLGLIGVARDVTERKQADHKLQLAASVFTHAREGIMIADASGTIIDVNETFSRITGYSREEVVGKNPRILQSGRQDADFYAIMWKALLEKGHWYGEIWNRHKNGKVFAEMITISAVADASGQARNYVALFTDITQMKAHQQELEHIAHYDALTGLPNRVLLTDRLQQAMLQSERRNQSLAVVYLDLDGFKAVNDNYDHQIGDELLIAIARRMKEALREGDTLARIGGDEFVAILVDLQQIADCEPVLARLLRAASSPIRLADTEMRLSASIGVTLYPRDNADADQLIRHADQAMYLAKQDGKDRYHLFDIEHDAEIKTQQERLEDIRHALGNLEFVLYYQPKIDIVSGEVIGAEALIRWQHPRRGLLAPAEFLPFIETHPLSVSLGEWVISEALTQMRDWHAQGIDIVVSVNIGARQFQQSDFVERIARLLAEYPDVPPSRLELEVLETSALEDLAAVSEKIKACREMGVRFALDDFGTGFSSLTYLRHLPVDILKIDQSFVRDMLVDQDDLAIVNGVIGLANIFSRQVIAEGVETMSHAQKLLAMGCRLAQGYGIAHPMKAAELPDWVGKWTADGCWKA</sequence>
<comment type="caution">
    <text evidence="7">The sequence shown here is derived from an EMBL/GenBank/DDBJ whole genome shotgun (WGS) entry which is preliminary data.</text>
</comment>
<dbReference type="InterPro" id="IPR052155">
    <property type="entry name" value="Biofilm_reg_signaling"/>
</dbReference>